<keyword evidence="5" id="KW-0999">Mitochondrion inner membrane</keyword>
<dbReference type="GO" id="GO:0033617">
    <property type="term" value="P:mitochondrial respiratory chain complex IV assembly"/>
    <property type="evidence" value="ECO:0007669"/>
    <property type="project" value="InterPro"/>
</dbReference>
<evidence type="ECO:0000256" key="9">
    <source>
        <dbReference type="SAM" id="MobiDB-lite"/>
    </source>
</evidence>
<keyword evidence="8" id="KW-0472">Membrane</keyword>
<reference evidence="10" key="1">
    <citation type="submission" date="2020-11" db="EMBL/GenBank/DDBJ databases">
        <authorList>
            <consortium name="DOE Joint Genome Institute"/>
            <person name="Ahrendt S."/>
            <person name="Riley R."/>
            <person name="Andreopoulos W."/>
            <person name="Labutti K."/>
            <person name="Pangilinan J."/>
            <person name="Ruiz-Duenas F.J."/>
            <person name="Barrasa J.M."/>
            <person name="Sanchez-Garcia M."/>
            <person name="Camarero S."/>
            <person name="Miyauchi S."/>
            <person name="Serrano A."/>
            <person name="Linde D."/>
            <person name="Babiker R."/>
            <person name="Drula E."/>
            <person name="Ayuso-Fernandez I."/>
            <person name="Pacheco R."/>
            <person name="Padilla G."/>
            <person name="Ferreira P."/>
            <person name="Barriuso J."/>
            <person name="Kellner H."/>
            <person name="Castanera R."/>
            <person name="Alfaro M."/>
            <person name="Ramirez L."/>
            <person name="Pisabarro A.G."/>
            <person name="Kuo A."/>
            <person name="Tritt A."/>
            <person name="Lipzen A."/>
            <person name="He G."/>
            <person name="Yan M."/>
            <person name="Ng V."/>
            <person name="Cullen D."/>
            <person name="Martin F."/>
            <person name="Rosso M.-N."/>
            <person name="Henrissat B."/>
            <person name="Hibbett D."/>
            <person name="Martinez A.T."/>
            <person name="Grigoriev I.V."/>
        </authorList>
    </citation>
    <scope>NUCLEOTIDE SEQUENCE</scope>
    <source>
        <strain evidence="10">MF-IS2</strain>
    </source>
</reference>
<dbReference type="Pfam" id="PF12597">
    <property type="entry name" value="Cox20"/>
    <property type="match status" value="1"/>
</dbReference>
<evidence type="ECO:0000256" key="2">
    <source>
        <dbReference type="ARBA" id="ARBA00009575"/>
    </source>
</evidence>
<evidence type="ECO:0000256" key="8">
    <source>
        <dbReference type="ARBA" id="ARBA00023136"/>
    </source>
</evidence>
<comment type="similarity">
    <text evidence="2">Belongs to the COX20 family.</text>
</comment>
<evidence type="ECO:0000256" key="1">
    <source>
        <dbReference type="ARBA" id="ARBA00004273"/>
    </source>
</evidence>
<dbReference type="EMBL" id="MU151066">
    <property type="protein sequence ID" value="KAF9452936.1"/>
    <property type="molecule type" value="Genomic_DNA"/>
</dbReference>
<evidence type="ECO:0000256" key="4">
    <source>
        <dbReference type="ARBA" id="ARBA00022692"/>
    </source>
</evidence>
<protein>
    <recommendedName>
        <fullName evidence="3">Cytochrome c oxidase assembly protein COX20, mitochondrial</fullName>
    </recommendedName>
</protein>
<keyword evidence="6" id="KW-1133">Transmembrane helix</keyword>
<evidence type="ECO:0000256" key="3">
    <source>
        <dbReference type="ARBA" id="ARBA00017689"/>
    </source>
</evidence>
<dbReference type="InterPro" id="IPR022533">
    <property type="entry name" value="Cox20"/>
</dbReference>
<dbReference type="PANTHER" id="PTHR31586">
    <property type="entry name" value="CYTOCHROME C OXIDASE PROTEIN 20"/>
    <property type="match status" value="1"/>
</dbReference>
<sequence>MSDAQTNPKSDNSDKNQPNTINLPSRVPPATGNLAYDSFQSALHVTAIPCARESLLAGIAAGAGIGFIRGFSLPPIKAGNWAVATFAITSIVSWQICQSRIQREREQVAAVLDQTPRRRAVAKENENSSSPSTTTTTTS</sequence>
<feature type="region of interest" description="Disordered" evidence="9">
    <location>
        <begin position="116"/>
        <end position="139"/>
    </location>
</feature>
<keyword evidence="7" id="KW-0496">Mitochondrion</keyword>
<dbReference type="GO" id="GO:0005743">
    <property type="term" value="C:mitochondrial inner membrane"/>
    <property type="evidence" value="ECO:0007669"/>
    <property type="project" value="UniProtKB-SubCell"/>
</dbReference>
<comment type="subcellular location">
    <subcellularLocation>
        <location evidence="1">Mitochondrion inner membrane</location>
    </subcellularLocation>
</comment>
<evidence type="ECO:0000256" key="7">
    <source>
        <dbReference type="ARBA" id="ARBA00023128"/>
    </source>
</evidence>
<evidence type="ECO:0000256" key="5">
    <source>
        <dbReference type="ARBA" id="ARBA00022792"/>
    </source>
</evidence>
<name>A0A9P5XNH5_9AGAR</name>
<keyword evidence="4" id="KW-0812">Transmembrane</keyword>
<dbReference type="Proteomes" id="UP000807342">
    <property type="component" value="Unassembled WGS sequence"/>
</dbReference>
<evidence type="ECO:0000313" key="10">
    <source>
        <dbReference type="EMBL" id="KAF9452936.1"/>
    </source>
</evidence>
<keyword evidence="11" id="KW-1185">Reference proteome</keyword>
<feature type="compositionally biased region" description="Polar residues" evidence="9">
    <location>
        <begin position="1"/>
        <end position="23"/>
    </location>
</feature>
<evidence type="ECO:0000256" key="6">
    <source>
        <dbReference type="ARBA" id="ARBA00022989"/>
    </source>
</evidence>
<dbReference type="PANTHER" id="PTHR31586:SF1">
    <property type="entry name" value="CYTOCHROME C OXIDASE ASSEMBLY PROTEIN COX20, MITOCHONDRIAL"/>
    <property type="match status" value="1"/>
</dbReference>
<organism evidence="10 11">
    <name type="scientific">Macrolepiota fuliginosa MF-IS2</name>
    <dbReference type="NCBI Taxonomy" id="1400762"/>
    <lineage>
        <taxon>Eukaryota</taxon>
        <taxon>Fungi</taxon>
        <taxon>Dikarya</taxon>
        <taxon>Basidiomycota</taxon>
        <taxon>Agaricomycotina</taxon>
        <taxon>Agaricomycetes</taxon>
        <taxon>Agaricomycetidae</taxon>
        <taxon>Agaricales</taxon>
        <taxon>Agaricineae</taxon>
        <taxon>Agaricaceae</taxon>
        <taxon>Macrolepiota</taxon>
    </lineage>
</organism>
<evidence type="ECO:0000313" key="11">
    <source>
        <dbReference type="Proteomes" id="UP000807342"/>
    </source>
</evidence>
<feature type="region of interest" description="Disordered" evidence="9">
    <location>
        <begin position="1"/>
        <end position="27"/>
    </location>
</feature>
<dbReference type="AlphaFoldDB" id="A0A9P5XNH5"/>
<accession>A0A9P5XNH5</accession>
<feature type="compositionally biased region" description="Low complexity" evidence="9">
    <location>
        <begin position="128"/>
        <end position="139"/>
    </location>
</feature>
<proteinExistence type="inferred from homology"/>
<dbReference type="OrthoDB" id="14603at2759"/>
<comment type="caution">
    <text evidence="10">The sequence shown here is derived from an EMBL/GenBank/DDBJ whole genome shotgun (WGS) entry which is preliminary data.</text>
</comment>
<gene>
    <name evidence="10" type="ORF">P691DRAFT_720744</name>
</gene>